<organism evidence="2 3">
    <name type="scientific">Vespula pensylvanica</name>
    <name type="common">Western yellow jacket</name>
    <name type="synonym">Wasp</name>
    <dbReference type="NCBI Taxonomy" id="30213"/>
    <lineage>
        <taxon>Eukaryota</taxon>
        <taxon>Metazoa</taxon>
        <taxon>Ecdysozoa</taxon>
        <taxon>Arthropoda</taxon>
        <taxon>Hexapoda</taxon>
        <taxon>Insecta</taxon>
        <taxon>Pterygota</taxon>
        <taxon>Neoptera</taxon>
        <taxon>Endopterygota</taxon>
        <taxon>Hymenoptera</taxon>
        <taxon>Apocrita</taxon>
        <taxon>Aculeata</taxon>
        <taxon>Vespoidea</taxon>
        <taxon>Vespidae</taxon>
        <taxon>Vespinae</taxon>
        <taxon>Vespula</taxon>
    </lineage>
</organism>
<accession>A0A834P669</accession>
<dbReference type="AlphaFoldDB" id="A0A834P669"/>
<dbReference type="Proteomes" id="UP000600918">
    <property type="component" value="Unassembled WGS sequence"/>
</dbReference>
<proteinExistence type="predicted"/>
<name>A0A834P669_VESPE</name>
<evidence type="ECO:0000313" key="3">
    <source>
        <dbReference type="Proteomes" id="UP000600918"/>
    </source>
</evidence>
<keyword evidence="3" id="KW-1185">Reference proteome</keyword>
<sequence>MGIDGTAGVPTLAVDAYATRTKVIVFFNEDDDKDNVERSVTNDTIFGSWIPCSQRTNTDLSSNEKRKVQRDSQDDYRPSRKAGLFEEERVSRLMDLERSTCTSESRRTGSA</sequence>
<protein>
    <submittedName>
        <fullName evidence="2">Uncharacterized protein</fullName>
    </submittedName>
</protein>
<comment type="caution">
    <text evidence="2">The sequence shown here is derived from an EMBL/GenBank/DDBJ whole genome shotgun (WGS) entry which is preliminary data.</text>
</comment>
<dbReference type="EMBL" id="JACSDY010000004">
    <property type="protein sequence ID" value="KAF7429667.1"/>
    <property type="molecule type" value="Genomic_DNA"/>
</dbReference>
<feature type="region of interest" description="Disordered" evidence="1">
    <location>
        <begin position="56"/>
        <end position="83"/>
    </location>
</feature>
<gene>
    <name evidence="2" type="ORF">H0235_006065</name>
</gene>
<evidence type="ECO:0000256" key="1">
    <source>
        <dbReference type="SAM" id="MobiDB-lite"/>
    </source>
</evidence>
<feature type="compositionally biased region" description="Basic and acidic residues" evidence="1">
    <location>
        <begin position="62"/>
        <end position="83"/>
    </location>
</feature>
<evidence type="ECO:0000313" key="2">
    <source>
        <dbReference type="EMBL" id="KAF7429667.1"/>
    </source>
</evidence>
<reference evidence="2" key="1">
    <citation type="journal article" date="2020" name="G3 (Bethesda)">
        <title>High-Quality Assemblies for Three Invasive Social Wasps from the &lt;i&gt;Vespula&lt;/i&gt; Genus.</title>
        <authorList>
            <person name="Harrop T.W.R."/>
            <person name="Guhlin J."/>
            <person name="McLaughlin G.M."/>
            <person name="Permina E."/>
            <person name="Stockwell P."/>
            <person name="Gilligan J."/>
            <person name="Le Lec M.F."/>
            <person name="Gruber M.A.M."/>
            <person name="Quinn O."/>
            <person name="Lovegrove M."/>
            <person name="Duncan E.J."/>
            <person name="Remnant E.J."/>
            <person name="Van Eeckhoven J."/>
            <person name="Graham B."/>
            <person name="Knapp R.A."/>
            <person name="Langford K.W."/>
            <person name="Kronenberg Z."/>
            <person name="Press M.O."/>
            <person name="Eacker S.M."/>
            <person name="Wilson-Rankin E.E."/>
            <person name="Purcell J."/>
            <person name="Lester P.J."/>
            <person name="Dearden P.K."/>
        </authorList>
    </citation>
    <scope>NUCLEOTIDE SEQUENCE</scope>
    <source>
        <strain evidence="2">Volc-1</strain>
    </source>
</reference>